<feature type="region of interest" description="Disordered" evidence="1">
    <location>
        <begin position="55"/>
        <end position="78"/>
    </location>
</feature>
<evidence type="ECO:0000313" key="2">
    <source>
        <dbReference type="EMBL" id="MFC6043364.1"/>
    </source>
</evidence>
<reference evidence="3" key="1">
    <citation type="journal article" date="2019" name="Int. J. Syst. Evol. Microbiol.">
        <title>The Global Catalogue of Microorganisms (GCM) 10K type strain sequencing project: providing services to taxonomists for standard genome sequencing and annotation.</title>
        <authorList>
            <consortium name="The Broad Institute Genomics Platform"/>
            <consortium name="The Broad Institute Genome Sequencing Center for Infectious Disease"/>
            <person name="Wu L."/>
            <person name="Ma J."/>
        </authorList>
    </citation>
    <scope>NUCLEOTIDE SEQUENCE [LARGE SCALE GENOMIC DNA]</scope>
    <source>
        <strain evidence="3">CCUG 54522</strain>
    </source>
</reference>
<organism evidence="2 3">
    <name type="scientific">Nocardioides hankookensis</name>
    <dbReference type="NCBI Taxonomy" id="443157"/>
    <lineage>
        <taxon>Bacteria</taxon>
        <taxon>Bacillati</taxon>
        <taxon>Actinomycetota</taxon>
        <taxon>Actinomycetes</taxon>
        <taxon>Propionibacteriales</taxon>
        <taxon>Nocardioidaceae</taxon>
        <taxon>Nocardioides</taxon>
    </lineage>
</organism>
<comment type="caution">
    <text evidence="2">The sequence shown here is derived from an EMBL/GenBank/DDBJ whole genome shotgun (WGS) entry which is preliminary data.</text>
</comment>
<accession>A0ABW1LHP2</accession>
<keyword evidence="3" id="KW-1185">Reference proteome</keyword>
<gene>
    <name evidence="2" type="ORF">ACFPYL_09780</name>
</gene>
<sequence length="95" mass="10106">MLILAICLGTVVLLGVIVWMGTHMVSHPDPNAGAIGGGVGAGLGMLDPGAARAREEVDDKKNQAEILPTPDDDDEHPRWKVDLHRGTVKIPRPPQ</sequence>
<proteinExistence type="predicted"/>
<name>A0ABW1LHP2_9ACTN</name>
<evidence type="ECO:0000313" key="3">
    <source>
        <dbReference type="Proteomes" id="UP001596135"/>
    </source>
</evidence>
<dbReference type="Proteomes" id="UP001596135">
    <property type="component" value="Unassembled WGS sequence"/>
</dbReference>
<protein>
    <submittedName>
        <fullName evidence="2">Uncharacterized protein</fullName>
    </submittedName>
</protein>
<evidence type="ECO:0000256" key="1">
    <source>
        <dbReference type="SAM" id="MobiDB-lite"/>
    </source>
</evidence>
<dbReference type="EMBL" id="JBHSRJ010000004">
    <property type="protein sequence ID" value="MFC6043364.1"/>
    <property type="molecule type" value="Genomic_DNA"/>
</dbReference>
<dbReference type="RefSeq" id="WP_379153369.1">
    <property type="nucleotide sequence ID" value="NZ_JBHSRJ010000004.1"/>
</dbReference>